<dbReference type="Pfam" id="PF26573">
    <property type="entry name" value="TPR_Epg5_2"/>
    <property type="match status" value="1"/>
</dbReference>
<evidence type="ECO:0000256" key="2">
    <source>
        <dbReference type="ARBA" id="ARBA00023006"/>
    </source>
</evidence>
<dbReference type="InterPro" id="IPR051436">
    <property type="entry name" value="Autophagy-related_EPG5"/>
</dbReference>
<dbReference type="PANTHER" id="PTHR31139">
    <property type="entry name" value="ECTOPIC P GRANULES PROTEIN 5 HOMOLOG"/>
    <property type="match status" value="1"/>
</dbReference>
<dbReference type="Proteomes" id="UP000215335">
    <property type="component" value="Unassembled WGS sequence"/>
</dbReference>
<dbReference type="GO" id="GO:0005737">
    <property type="term" value="C:cytoplasm"/>
    <property type="evidence" value="ECO:0007669"/>
    <property type="project" value="TreeGrafter"/>
</dbReference>
<sequence>MNKETSYWQSGLDDRSPFSIISDQHHIYELVKKKRRDRIRSAALERQTPDPRTCEEFECLLGESPTNYPKGEGIENMESELHSAAIDTGFYEKESTEILINTAEEEMGTSSRVQQTVSVDEVDTIVPTASAPAEDELEQTLEDTRINISSMQIMTSAPTAPVLDDMPCIIPAPQVLEKQEAEKRSIKQVEPQEKSVTVNKTVKPFTEAQLAALYSNQELNVVEAFVNEFVEFQLRNHAVRQQHKLHELLMNYLRVRNHLIVNSHELESLKKACKETQKQLWCLDKASITETGECQDGNPVSAIHEYSIAHFNQQTLVALTRNLSAIKESLHNVQALYCYEAETLRLQIEHYVQRVCMSCKEFANLAANAPVSLAVHQPASHAMPQLVELRMCITILFNFQRRILKDGKFVGDSREWLSKLVAVLLRVATWQDHLFLLSHILRCPGGVANWARGYVQVPVPIRTSTRVLSTSPLNDPHLDHIVATLAVILMPVKEREKFLEQVQIALQDTGNTQGDTVWVMLDEEGEEDEDIANIGANLSESDLISLLHQIPLDKLFEQALYIEQDSNEDYRQDRSSITEYHMLRIFAFSTVIVRLLKKGLKTYDSPRYRQLAKRLSALIRDVVQYASDLWESFDKNQATDPSMIVRLQTEYDCFFLRATLCIFSSRRLGAWQYLAAIPYRIVSLSTLWQIFYILHIDSVPNDLLNPDAAAEWEIELNSPTLRKQFEEKLSNLPGDESYFLLTTFANMAMARSNQDYEFVRATTIDLFQIGFLSAKTQDSCSKDARSLLSNLTSKYPSLLSDIISKLKDNFVSVGKLSLYLFTELSITRWVPKDEDFRILSSWLHQFPLSSTESHLARLIISHLNWGFDNFENLYLPLDLHRRVALLIVELSLKYVPENTPAQTASILTEGVKQVSSMVRPQSNEQAFSIWAWDTLSRLRLHQLEQSEAACQYAISSPGQAFQCVPDLDADARLEVLVTGLRDKQPIACYAATRMTLYGHSVPLVCTKGFELLQVLQSYYKYEQVVIALSDLVPLFLECPESLLKNEKFMSIIVGLVQADRTYMKMAKNLISPDFPGPILKIFANMIEYQLQSSRRFCLQSPDPLVKLWLNILVLIPDWNRDQSIMYLMDTLIRASFFHLGARAVTENIFQNLFSLASAGSSENIANGRNTGSGFGSFLNWATGSSQSPSLLGGSIQSIWVAYQILRTEQHEREIKTGLWRELLRELALQSKTSLDAALKKACATVKMQPFGANSLAIYRWSQQALDTPMDHPLLPLLWQNFFNLFLSRVSSTTGAVDKGGVGDKFFEGMINLSYLKKIKKRLLDTTEYFQVKGEKGLDDGKPITDERRVFYLETAKYYKTLSLWLEEPRLQEAGLYLPALPPQYMSQKLILILHNDENPWLEYVDYWSVKRSQIQALQEWQRCCRREPSDISVKPPSQTPTTPLEPADPLQRIFRRLNSYEQPIPPPPLSRHNSIVGHVPPDVLYDPDALVELVKPHLKVILDYAQTFNLMVSEHTAVDCNFLELVPTLYKEIENQVTLHALCDPAPGGQRRSRSGTPPIVHCAGAAVIRIKVSEARVSDGVDQMISQNRAEYENLLVKASQPPPSKVTQGCAFTDHLIAMLEHELNINRTTENSVILRKVQESGVRLFYHLVQFYTEEAALCPPTKQLITTCVEKLGQLFVSGEESQGPRLLNTIMERPNLGGLLGPHFTPVAGGASTFLQMYQTVVDLATGNNVDLCFVLLTKFDVGSWLNYRRPRLSERSTFIDLVMRALCNIGLQPEDDRLVLHELFRNHLRLVLLHDFPEHYGEVLSAVLRGSESQSLSMDVWRDLLGALSGRPRNAPPILHSGKAREEIRRYATEQRLLSRQEIHDTAVLLSKHFMNERLQYGLYGLYPKYRIYNEPLTMFLGMIGHALVVLTLQSDRGTLADQLCEKIWPVLSDMFAPWITPYWTRNLREPTAAWIQQLTDDRSVLLPWIITDGPYANRTVSMFVECIRFIIDTMPASNKVLSFLWQFYVSNYAHASIKDHVLNVIHGNLLSLPWDRFNPSVADVEFMVKVIDQYLPDSHLFLGSVFTSVNWSQWMSELMSTQALPVAGRVHVCILNLLVKLSNEPNVRQNDRALKLMQEAEKFSWHLVDAPAYDQVINWHVMSCDPRVVLSLTADQNHPLDIAVNNLLKVVAAYDPTVTHFHPTTLKKRQMYVRSSVKLLVNCTTRYKSLVSINIKAFTNALSRMLDDMEAIITNTVSEPQQVAEAGLLVTELLHSVNQSNVLVEQLRTSWANWLLQRSASSPILLGILRVIGIAVASPSTLGEIMEAALDAYFKQTMVEDIKPTWAAVLTVLQPVVPRQPPVEGVLVAEGRILALYAIFLKRLPSCRDIREEGMLLTNLIDWITAIKPTDAIEEKLPLLWAKALELIYRQCQYSESTVIAARALKGLARALLVVADDAGQGWNILGAIGLRKGSQLSTRCKFLSRALAVYCLAQLPESKPASSDQQQQTQTSQSQIVRFTPHSPGVAPPRAASESGDDQSTTFNNGVMEVRPSAEAVRAMQSLEALLVNKQYAELRSDIEQSIRMIRDSANSLHNAVEVCGALVAEIYSQRYLHALTE</sequence>
<evidence type="ECO:0000259" key="5">
    <source>
        <dbReference type="Pfam" id="PF26573"/>
    </source>
</evidence>
<gene>
    <name evidence="6" type="ORF">TSAR_006529</name>
</gene>
<dbReference type="EMBL" id="NNAY01000306">
    <property type="protein sequence ID" value="OXU29327.1"/>
    <property type="molecule type" value="Genomic_DNA"/>
</dbReference>
<evidence type="ECO:0000313" key="6">
    <source>
        <dbReference type="EMBL" id="OXU29327.1"/>
    </source>
</evidence>
<evidence type="ECO:0000256" key="1">
    <source>
        <dbReference type="ARBA" id="ARBA00010948"/>
    </source>
</evidence>
<dbReference type="InterPro" id="IPR058750">
    <property type="entry name" value="TPR_Epg5"/>
</dbReference>
<dbReference type="STRING" id="543379.A0A232FG76"/>
<keyword evidence="7" id="KW-1185">Reference proteome</keyword>
<feature type="domain" description="Epg5-like TPR" evidence="5">
    <location>
        <begin position="1213"/>
        <end position="1405"/>
    </location>
</feature>
<evidence type="ECO:0000256" key="3">
    <source>
        <dbReference type="SAM" id="MobiDB-lite"/>
    </source>
</evidence>
<feature type="region of interest" description="Disordered" evidence="3">
    <location>
        <begin position="2489"/>
        <end position="2534"/>
    </location>
</feature>
<comment type="similarity">
    <text evidence="1">Belongs to the EPG5 family.</text>
</comment>
<dbReference type="InterPro" id="IPR059030">
    <property type="entry name" value="TPR_Epg5_mid"/>
</dbReference>
<reference evidence="6 7" key="1">
    <citation type="journal article" date="2017" name="Curr. Biol.">
        <title>The Evolution of Venom by Co-option of Single-Copy Genes.</title>
        <authorList>
            <person name="Martinson E.O."/>
            <person name="Mrinalini"/>
            <person name="Kelkar Y.D."/>
            <person name="Chang C.H."/>
            <person name="Werren J.H."/>
        </authorList>
    </citation>
    <scope>NUCLEOTIDE SEQUENCE [LARGE SCALE GENOMIC DNA]</scope>
    <source>
        <strain evidence="6 7">Alberta</strain>
        <tissue evidence="6">Whole body</tissue>
    </source>
</reference>
<dbReference type="Pfam" id="PF26106">
    <property type="entry name" value="TPR_Epg5_C"/>
    <property type="match status" value="1"/>
</dbReference>
<evidence type="ECO:0000313" key="7">
    <source>
        <dbReference type="Proteomes" id="UP000215335"/>
    </source>
</evidence>
<feature type="compositionally biased region" description="Low complexity" evidence="3">
    <location>
        <begin position="2491"/>
        <end position="2504"/>
    </location>
</feature>
<keyword evidence="2" id="KW-0072">Autophagy</keyword>
<evidence type="ECO:0000259" key="4">
    <source>
        <dbReference type="Pfam" id="PF26103"/>
    </source>
</evidence>
<dbReference type="PANTHER" id="PTHR31139:SF4">
    <property type="entry name" value="ECTOPIC P GRANULES PROTEIN 5 HOMOLOG"/>
    <property type="match status" value="1"/>
</dbReference>
<protein>
    <recommendedName>
        <fullName evidence="8">Ectopic P granules protein 5 homolog</fullName>
    </recommendedName>
</protein>
<accession>A0A232FG76</accession>
<dbReference type="OrthoDB" id="75419at2759"/>
<comment type="caution">
    <text evidence="6">The sequence shown here is derived from an EMBL/GenBank/DDBJ whole genome shotgun (WGS) entry which is preliminary data.</text>
</comment>
<name>A0A232FG76_9HYME</name>
<dbReference type="GO" id="GO:0097352">
    <property type="term" value="P:autophagosome maturation"/>
    <property type="evidence" value="ECO:0007669"/>
    <property type="project" value="TreeGrafter"/>
</dbReference>
<dbReference type="Pfam" id="PF26103">
    <property type="entry name" value="TPR_Epg5"/>
    <property type="match status" value="1"/>
</dbReference>
<evidence type="ECO:0008006" key="8">
    <source>
        <dbReference type="Google" id="ProtNLM"/>
    </source>
</evidence>
<proteinExistence type="inferred from homology"/>
<feature type="domain" description="Epg5-like central TPR repeats" evidence="4">
    <location>
        <begin position="1685"/>
        <end position="2079"/>
    </location>
</feature>
<organism evidence="6 7">
    <name type="scientific">Trichomalopsis sarcophagae</name>
    <dbReference type="NCBI Taxonomy" id="543379"/>
    <lineage>
        <taxon>Eukaryota</taxon>
        <taxon>Metazoa</taxon>
        <taxon>Ecdysozoa</taxon>
        <taxon>Arthropoda</taxon>
        <taxon>Hexapoda</taxon>
        <taxon>Insecta</taxon>
        <taxon>Pterygota</taxon>
        <taxon>Neoptera</taxon>
        <taxon>Endopterygota</taxon>
        <taxon>Hymenoptera</taxon>
        <taxon>Apocrita</taxon>
        <taxon>Proctotrupomorpha</taxon>
        <taxon>Chalcidoidea</taxon>
        <taxon>Pteromalidae</taxon>
        <taxon>Pteromalinae</taxon>
        <taxon>Trichomalopsis</taxon>
    </lineage>
</organism>